<dbReference type="Pfam" id="PF01420">
    <property type="entry name" value="Methylase_S"/>
    <property type="match status" value="2"/>
</dbReference>
<gene>
    <name evidence="6" type="ORF">K0625_23420</name>
</gene>
<sequence length="431" mass="47185">MSNTIPEGWVQNKLGKYVGIQGGNAFKSEAFTEVGIPVVRISNIKKDGSINLNSSIFANEDASLSRFKVQYGDILIAMSGATTGKVGRYTLNNYSYLNQRVGRFFAKGSNDVSMDYIHQVTAKDSFVQSILIDAIGGAQPNISNQQIESIIALFPPLPEQQKIAAILTSVDEVIEKTQAQINKLKDLKTAMMQTLLTNGVGTKQGTGNGECYIPHTEFKDSPVGRIPKSWEVVTLRDVVIDKGLQTGPFGSQLHAHEYVEKGIPVVMPKNMKSNRVSSEGIAQITLEKAESLSKHRVLSGDILFSRRGDIGRFALIEDVNIGSICGTGCLKARLNDSMSSSFFAAYLTLEYVVEWLINNSVGQTMLNLNTSILAALPVLKPPLEEQNKIASLITSLDKNMTLKEKKLLSLKNTKKALMQDLLTGKVRVKLD</sequence>
<dbReference type="CDD" id="cd17278">
    <property type="entry name" value="RMtype1_S_LdeBORF1052P-TRD2-CR2"/>
    <property type="match status" value="1"/>
</dbReference>
<dbReference type="InterPro" id="IPR052021">
    <property type="entry name" value="Type-I_RS_S_subunit"/>
</dbReference>
<comment type="similarity">
    <text evidence="1">Belongs to the type-I restriction system S methylase family.</text>
</comment>
<feature type="coiled-coil region" evidence="4">
    <location>
        <begin position="167"/>
        <end position="194"/>
    </location>
</feature>
<dbReference type="SUPFAM" id="SSF116734">
    <property type="entry name" value="DNA methylase specificity domain"/>
    <property type="match status" value="2"/>
</dbReference>
<keyword evidence="6" id="KW-0540">Nuclease</keyword>
<evidence type="ECO:0000256" key="2">
    <source>
        <dbReference type="ARBA" id="ARBA00022747"/>
    </source>
</evidence>
<reference evidence="6 7" key="1">
    <citation type="submission" date="2021-07" db="EMBL/GenBank/DDBJ databases">
        <title>Shewanella sp. nov, isolated from SCS.</title>
        <authorList>
            <person name="Cao W.R."/>
        </authorList>
    </citation>
    <scope>NUCLEOTIDE SEQUENCE [LARGE SCALE GENOMIC DNA]</scope>
    <source>
        <strain evidence="6 7">NR704-98</strain>
    </source>
</reference>
<evidence type="ECO:0000313" key="6">
    <source>
        <dbReference type="EMBL" id="MBW8186571.1"/>
    </source>
</evidence>
<feature type="domain" description="Type I restriction modification DNA specificity" evidence="5">
    <location>
        <begin position="227"/>
        <end position="411"/>
    </location>
</feature>
<evidence type="ECO:0000313" key="7">
    <source>
        <dbReference type="Proteomes" id="UP001195963"/>
    </source>
</evidence>
<dbReference type="Gene3D" id="1.10.287.1120">
    <property type="entry name" value="Bipartite methylase S protein"/>
    <property type="match status" value="1"/>
</dbReference>
<feature type="domain" description="Type I restriction modification DNA specificity" evidence="5">
    <location>
        <begin position="6"/>
        <end position="185"/>
    </location>
</feature>
<protein>
    <submittedName>
        <fullName evidence="6">Restriction endonuclease subunit S</fullName>
        <ecNumber evidence="6">3.1.21.-</ecNumber>
    </submittedName>
</protein>
<keyword evidence="2" id="KW-0680">Restriction system</keyword>
<evidence type="ECO:0000256" key="3">
    <source>
        <dbReference type="ARBA" id="ARBA00023125"/>
    </source>
</evidence>
<dbReference type="PANTHER" id="PTHR30408:SF12">
    <property type="entry name" value="TYPE I RESTRICTION ENZYME MJAVIII SPECIFICITY SUBUNIT"/>
    <property type="match status" value="1"/>
</dbReference>
<dbReference type="PANTHER" id="PTHR30408">
    <property type="entry name" value="TYPE-1 RESTRICTION ENZYME ECOKI SPECIFICITY PROTEIN"/>
    <property type="match status" value="1"/>
</dbReference>
<dbReference type="InterPro" id="IPR000055">
    <property type="entry name" value="Restrct_endonuc_typeI_TRD"/>
</dbReference>
<evidence type="ECO:0000256" key="4">
    <source>
        <dbReference type="SAM" id="Coils"/>
    </source>
</evidence>
<keyword evidence="6" id="KW-0255">Endonuclease</keyword>
<organism evidence="6 7">
    <name type="scientific">Shewanella nanhaiensis</name>
    <dbReference type="NCBI Taxonomy" id="2864872"/>
    <lineage>
        <taxon>Bacteria</taxon>
        <taxon>Pseudomonadati</taxon>
        <taxon>Pseudomonadota</taxon>
        <taxon>Gammaproteobacteria</taxon>
        <taxon>Alteromonadales</taxon>
        <taxon>Shewanellaceae</taxon>
        <taxon>Shewanella</taxon>
    </lineage>
</organism>
<dbReference type="EMBL" id="JAHZST010000031">
    <property type="protein sequence ID" value="MBW8186571.1"/>
    <property type="molecule type" value="Genomic_DNA"/>
</dbReference>
<dbReference type="GO" id="GO:0016787">
    <property type="term" value="F:hydrolase activity"/>
    <property type="evidence" value="ECO:0007669"/>
    <property type="project" value="UniProtKB-KW"/>
</dbReference>
<dbReference type="RefSeq" id="WP_220111802.1">
    <property type="nucleotide sequence ID" value="NZ_JAHZST010000031.1"/>
</dbReference>
<keyword evidence="3" id="KW-0238">DNA-binding</keyword>
<dbReference type="Gene3D" id="3.90.220.20">
    <property type="entry name" value="DNA methylase specificity domains"/>
    <property type="match status" value="2"/>
</dbReference>
<evidence type="ECO:0000256" key="1">
    <source>
        <dbReference type="ARBA" id="ARBA00010923"/>
    </source>
</evidence>
<name>A0ABS7EBL5_9GAMM</name>
<keyword evidence="4" id="KW-0175">Coiled coil</keyword>
<keyword evidence="7" id="KW-1185">Reference proteome</keyword>
<evidence type="ECO:0000259" key="5">
    <source>
        <dbReference type="Pfam" id="PF01420"/>
    </source>
</evidence>
<dbReference type="InterPro" id="IPR044946">
    <property type="entry name" value="Restrct_endonuc_typeI_TRD_sf"/>
</dbReference>
<accession>A0ABS7EBL5</accession>
<keyword evidence="6" id="KW-0378">Hydrolase</keyword>
<proteinExistence type="inferred from homology"/>
<comment type="caution">
    <text evidence="6">The sequence shown here is derived from an EMBL/GenBank/DDBJ whole genome shotgun (WGS) entry which is preliminary data.</text>
</comment>
<dbReference type="GO" id="GO:0004519">
    <property type="term" value="F:endonuclease activity"/>
    <property type="evidence" value="ECO:0007669"/>
    <property type="project" value="UniProtKB-KW"/>
</dbReference>
<dbReference type="EC" id="3.1.21.-" evidence="6"/>
<dbReference type="Proteomes" id="UP001195963">
    <property type="component" value="Unassembled WGS sequence"/>
</dbReference>